<gene>
    <name evidence="1" type="ORF">G3569_13825</name>
</gene>
<dbReference type="Proteomes" id="UP000479132">
    <property type="component" value="Unassembled WGS sequence"/>
</dbReference>
<dbReference type="RefSeq" id="WP_165270168.1">
    <property type="nucleotide sequence ID" value="NZ_JAALLS010000019.1"/>
</dbReference>
<proteinExistence type="predicted"/>
<reference evidence="1 2" key="1">
    <citation type="submission" date="2020-02" db="EMBL/GenBank/DDBJ databases">
        <title>Aliifodinibius halophilus 2W32, complete genome.</title>
        <authorList>
            <person name="Li Y."/>
            <person name="Wu S."/>
        </authorList>
    </citation>
    <scope>NUCLEOTIDE SEQUENCE [LARGE SCALE GENOMIC DNA]</scope>
    <source>
        <strain evidence="1 2">2W32</strain>
    </source>
</reference>
<protein>
    <submittedName>
        <fullName evidence="1">Uncharacterized protein</fullName>
    </submittedName>
</protein>
<keyword evidence="2" id="KW-1185">Reference proteome</keyword>
<evidence type="ECO:0000313" key="2">
    <source>
        <dbReference type="Proteomes" id="UP000479132"/>
    </source>
</evidence>
<accession>A0A6M1TAI9</accession>
<sequence>MEDIKKSEEKRLRNAFLKGMSEVLVLGKKPKTRKFYNYLDALNHDIRYLREDFIEAFIQLIKELPPEKKLELKNKILELEVDEDWGNITFEFEDRKKVRE</sequence>
<dbReference type="EMBL" id="JAALLS010000019">
    <property type="protein sequence ID" value="NGP89433.1"/>
    <property type="molecule type" value="Genomic_DNA"/>
</dbReference>
<dbReference type="AlphaFoldDB" id="A0A6M1TAI9"/>
<evidence type="ECO:0000313" key="1">
    <source>
        <dbReference type="EMBL" id="NGP89433.1"/>
    </source>
</evidence>
<organism evidence="1 2">
    <name type="scientific">Fodinibius halophilus</name>
    <dbReference type="NCBI Taxonomy" id="1736908"/>
    <lineage>
        <taxon>Bacteria</taxon>
        <taxon>Pseudomonadati</taxon>
        <taxon>Balneolota</taxon>
        <taxon>Balneolia</taxon>
        <taxon>Balneolales</taxon>
        <taxon>Balneolaceae</taxon>
        <taxon>Fodinibius</taxon>
    </lineage>
</organism>
<comment type="caution">
    <text evidence="1">The sequence shown here is derived from an EMBL/GenBank/DDBJ whole genome shotgun (WGS) entry which is preliminary data.</text>
</comment>
<name>A0A6M1TAI9_9BACT</name>